<dbReference type="Proteomes" id="UP000654918">
    <property type="component" value="Unassembled WGS sequence"/>
</dbReference>
<dbReference type="EMBL" id="WIGO01000084">
    <property type="protein sequence ID" value="KAF6831198.1"/>
    <property type="molecule type" value="Genomic_DNA"/>
</dbReference>
<reference evidence="2" key="1">
    <citation type="journal article" date="2020" name="Phytopathology">
        <title>Genome Sequence Resources of Colletotrichum truncatum, C. plurivorum, C. musicola, and C. sojae: Four Species Pathogenic to Soybean (Glycine max).</title>
        <authorList>
            <person name="Rogerio F."/>
            <person name="Boufleur T.R."/>
            <person name="Ciampi-Guillardi M."/>
            <person name="Sukno S.A."/>
            <person name="Thon M.R."/>
            <person name="Massola Junior N.S."/>
            <person name="Baroncelli R."/>
        </authorList>
    </citation>
    <scope>NUCLEOTIDE SEQUENCE</scope>
    <source>
        <strain evidence="2">LFN00145</strain>
    </source>
</reference>
<sequence length="205" mass="20656">MRSFAVLSAAGLAAAQVTSIVITDGITATLTLPVFPDPTPSETVTATVPETTVTVAPEPETPTASPTTTVTVSVGTSTVLSGLTTTTVIVAPPVPLPTLTGTEDATITLDPITTITEATVVVPPTANSETAFYISQSYGPKEKNPYANMLVKKATFATSTATVTVSPNATTSGPVTVPTAAADRVALKSSVAGLIAFGVASLFLF</sequence>
<evidence type="ECO:0000313" key="2">
    <source>
        <dbReference type="EMBL" id="KAF6831198.1"/>
    </source>
</evidence>
<dbReference type="AlphaFoldDB" id="A0A8H6NFR4"/>
<protein>
    <submittedName>
        <fullName evidence="2">Uncharacterized protein</fullName>
    </submittedName>
</protein>
<feature type="chain" id="PRO_5034362314" evidence="1">
    <location>
        <begin position="16"/>
        <end position="205"/>
    </location>
</feature>
<evidence type="ECO:0000256" key="1">
    <source>
        <dbReference type="SAM" id="SignalP"/>
    </source>
</evidence>
<proteinExistence type="predicted"/>
<keyword evidence="1" id="KW-0732">Signal</keyword>
<organism evidence="2 3">
    <name type="scientific">Colletotrichum plurivorum</name>
    <dbReference type="NCBI Taxonomy" id="2175906"/>
    <lineage>
        <taxon>Eukaryota</taxon>
        <taxon>Fungi</taxon>
        <taxon>Dikarya</taxon>
        <taxon>Ascomycota</taxon>
        <taxon>Pezizomycotina</taxon>
        <taxon>Sordariomycetes</taxon>
        <taxon>Hypocreomycetidae</taxon>
        <taxon>Glomerellales</taxon>
        <taxon>Glomerellaceae</taxon>
        <taxon>Colletotrichum</taxon>
        <taxon>Colletotrichum orchidearum species complex</taxon>
    </lineage>
</organism>
<comment type="caution">
    <text evidence="2">The sequence shown here is derived from an EMBL/GenBank/DDBJ whole genome shotgun (WGS) entry which is preliminary data.</text>
</comment>
<evidence type="ECO:0000313" key="3">
    <source>
        <dbReference type="Proteomes" id="UP000654918"/>
    </source>
</evidence>
<name>A0A8H6NFR4_9PEZI</name>
<keyword evidence="3" id="KW-1185">Reference proteome</keyword>
<gene>
    <name evidence="2" type="ORF">CPLU01_06896</name>
</gene>
<accession>A0A8H6NFR4</accession>
<feature type="signal peptide" evidence="1">
    <location>
        <begin position="1"/>
        <end position="15"/>
    </location>
</feature>